<proteinExistence type="predicted"/>
<feature type="transmembrane region" description="Helical" evidence="6">
    <location>
        <begin position="100"/>
        <end position="120"/>
    </location>
</feature>
<reference evidence="7 8" key="1">
    <citation type="submission" date="2020-10" db="EMBL/GenBank/DDBJ databases">
        <title>Complete genome sequence of Paludibaculum fermentans P105T, a facultatively anaerobic acidobacterium capable of dissimilatory Fe(III) reduction.</title>
        <authorList>
            <person name="Dedysh S.N."/>
            <person name="Beletsky A.V."/>
            <person name="Kulichevskaya I.S."/>
            <person name="Mardanov A.V."/>
            <person name="Ravin N.V."/>
        </authorList>
    </citation>
    <scope>NUCLEOTIDE SEQUENCE [LARGE SCALE GENOMIC DNA]</scope>
    <source>
        <strain evidence="7 8">P105</strain>
    </source>
</reference>
<dbReference type="KEGG" id="pfer:IRI77_26080"/>
<protein>
    <submittedName>
        <fullName evidence="7">Oligosaccharide flippase family protein</fullName>
    </submittedName>
</protein>
<sequence length="423" mass="45213">MYLGYLGYELYGVWLTLGVVLAFAQFGKIGLVPAMTKHVAEEYSRRDILAIRSYATTGLLALAITGTAMFGLVMALRGLFVSTMHLSPENAAQALRLMPWIAGLSIYVLQVEALNGVLAGLGRMDVASLLQVIARIISLSIAVVLLANGIGITSLLWSNAIAYLFVHVSTLVAVRRITGCGCLSLPAFNIRRLRTLLDFGSGVFAASLVNILIAPFNKVMLARYGGVALVPVFDLSWSLSMQLRSIVDTGVSAIMPEICRLQASGTSISLKRIQSLSRRATRSAILLGLVIYGSASVCCGPLLRIWLGSRFHMLLPNTLRIILAGVLIEVASIPTYYLLLAKGRVSRVFIANVIAASINVMCVVVMVLLASAFSVTHLAIAVAASFLASTIYLLGFAKPAAPDPASSGELQLMQAGRDLVREV</sequence>
<feature type="transmembrane region" description="Helical" evidence="6">
    <location>
        <begin position="195"/>
        <end position="215"/>
    </location>
</feature>
<dbReference type="Proteomes" id="UP000593892">
    <property type="component" value="Chromosome"/>
</dbReference>
<keyword evidence="4 6" id="KW-1133">Transmembrane helix</keyword>
<evidence type="ECO:0000256" key="5">
    <source>
        <dbReference type="ARBA" id="ARBA00023136"/>
    </source>
</evidence>
<feature type="transmembrane region" description="Helical" evidence="6">
    <location>
        <begin position="348"/>
        <end position="372"/>
    </location>
</feature>
<feature type="transmembrane region" description="Helical" evidence="6">
    <location>
        <begin position="12"/>
        <end position="34"/>
    </location>
</feature>
<feature type="transmembrane region" description="Helical" evidence="6">
    <location>
        <begin position="319"/>
        <end position="341"/>
    </location>
</feature>
<evidence type="ECO:0000256" key="4">
    <source>
        <dbReference type="ARBA" id="ARBA00022989"/>
    </source>
</evidence>
<name>A0A7S7SIM9_PALFE</name>
<keyword evidence="3 6" id="KW-0812">Transmembrane</keyword>
<evidence type="ECO:0000256" key="1">
    <source>
        <dbReference type="ARBA" id="ARBA00004651"/>
    </source>
</evidence>
<dbReference type="GO" id="GO:0005886">
    <property type="term" value="C:plasma membrane"/>
    <property type="evidence" value="ECO:0007669"/>
    <property type="project" value="UniProtKB-SubCell"/>
</dbReference>
<dbReference type="PANTHER" id="PTHR30250">
    <property type="entry name" value="PST FAMILY PREDICTED COLANIC ACID TRANSPORTER"/>
    <property type="match status" value="1"/>
</dbReference>
<dbReference type="Pfam" id="PF13440">
    <property type="entry name" value="Polysacc_synt_3"/>
    <property type="match status" value="1"/>
</dbReference>
<evidence type="ECO:0000256" key="2">
    <source>
        <dbReference type="ARBA" id="ARBA00022475"/>
    </source>
</evidence>
<evidence type="ECO:0000256" key="3">
    <source>
        <dbReference type="ARBA" id="ARBA00022692"/>
    </source>
</evidence>
<feature type="transmembrane region" description="Helical" evidence="6">
    <location>
        <begin position="132"/>
        <end position="150"/>
    </location>
</feature>
<dbReference type="AlphaFoldDB" id="A0A7S7SIM9"/>
<feature type="transmembrane region" description="Helical" evidence="6">
    <location>
        <begin position="54"/>
        <end position="80"/>
    </location>
</feature>
<keyword evidence="5 6" id="KW-0472">Membrane</keyword>
<accession>A0A7S7SIM9</accession>
<feature type="transmembrane region" description="Helical" evidence="6">
    <location>
        <begin position="378"/>
        <end position="397"/>
    </location>
</feature>
<evidence type="ECO:0000256" key="6">
    <source>
        <dbReference type="SAM" id="Phobius"/>
    </source>
</evidence>
<feature type="transmembrane region" description="Helical" evidence="6">
    <location>
        <begin position="284"/>
        <end position="307"/>
    </location>
</feature>
<dbReference type="PANTHER" id="PTHR30250:SF26">
    <property type="entry name" value="PSMA PROTEIN"/>
    <property type="match status" value="1"/>
</dbReference>
<evidence type="ECO:0000313" key="8">
    <source>
        <dbReference type="Proteomes" id="UP000593892"/>
    </source>
</evidence>
<evidence type="ECO:0000313" key="7">
    <source>
        <dbReference type="EMBL" id="QOY86259.1"/>
    </source>
</evidence>
<dbReference type="InterPro" id="IPR050833">
    <property type="entry name" value="Poly_Biosynth_Transport"/>
</dbReference>
<dbReference type="EMBL" id="CP063849">
    <property type="protein sequence ID" value="QOY86259.1"/>
    <property type="molecule type" value="Genomic_DNA"/>
</dbReference>
<gene>
    <name evidence="7" type="ORF">IRI77_26080</name>
</gene>
<keyword evidence="2" id="KW-1003">Cell membrane</keyword>
<organism evidence="7 8">
    <name type="scientific">Paludibaculum fermentans</name>
    <dbReference type="NCBI Taxonomy" id="1473598"/>
    <lineage>
        <taxon>Bacteria</taxon>
        <taxon>Pseudomonadati</taxon>
        <taxon>Acidobacteriota</taxon>
        <taxon>Terriglobia</taxon>
        <taxon>Bryobacterales</taxon>
        <taxon>Bryobacteraceae</taxon>
        <taxon>Paludibaculum</taxon>
    </lineage>
</organism>
<keyword evidence="8" id="KW-1185">Reference proteome</keyword>
<comment type="subcellular location">
    <subcellularLocation>
        <location evidence="1">Cell membrane</location>
        <topology evidence="1">Multi-pass membrane protein</topology>
    </subcellularLocation>
</comment>
<dbReference type="RefSeq" id="WP_194447928.1">
    <property type="nucleotide sequence ID" value="NZ_CP063849.1"/>
</dbReference>